<dbReference type="PRINTS" id="PR00081">
    <property type="entry name" value="GDHRDH"/>
</dbReference>
<sequence>MREPMARYPSLAGRVVFVTGGGGGIGAALVEAFHHQGASVAFVDIDDAASQVLCRNLEAKTGRAPCYHHCDIRDISALQAVIDEVSERLGPIRTLINNAANDDRHDWREVSVDYWDERMSLNLRPMFFSSQAVAERMAQAGGGSIINFGSISVRLALGNLPTYVTAKAAVHGLTRSLARDLGEQSIRVNTVVPGCIMTERQLDKWIGPEDETRIQQHQCLKVRLAPEHVAPMVLFLAADDSAQLTGHEFCVDAGWG</sequence>
<dbReference type="OrthoDB" id="9789398at2"/>
<dbReference type="InterPro" id="IPR036291">
    <property type="entry name" value="NAD(P)-bd_dom_sf"/>
</dbReference>
<keyword evidence="4" id="KW-1185">Reference proteome</keyword>
<comment type="similarity">
    <text evidence="1">Belongs to the short-chain dehydrogenases/reductases (SDR) family.</text>
</comment>
<evidence type="ECO:0000313" key="4">
    <source>
        <dbReference type="Proteomes" id="UP000217771"/>
    </source>
</evidence>
<reference evidence="3 4" key="1">
    <citation type="submission" date="2017-08" db="EMBL/GenBank/DDBJ databases">
        <title>Halomonas alkalisoli sp. nov., isolated from saline alkaline soil.</title>
        <authorList>
            <person name="Wang D."/>
            <person name="Zhang G."/>
        </authorList>
    </citation>
    <scope>NUCLEOTIDE SEQUENCE [LARGE SCALE GENOMIC DNA]</scope>
    <source>
        <strain evidence="3 4">WRN001</strain>
    </source>
</reference>
<protein>
    <submittedName>
        <fullName evidence="3">3-oxoacyl-ACP reductase</fullName>
    </submittedName>
</protein>
<proteinExistence type="inferred from homology"/>
<evidence type="ECO:0000256" key="1">
    <source>
        <dbReference type="ARBA" id="ARBA00006484"/>
    </source>
</evidence>
<dbReference type="EMBL" id="NSKB01000017">
    <property type="protein sequence ID" value="PAU74034.1"/>
    <property type="molecule type" value="Genomic_DNA"/>
</dbReference>
<dbReference type="PRINTS" id="PR00080">
    <property type="entry name" value="SDRFAMILY"/>
</dbReference>
<accession>A0A2A2ENH2</accession>
<dbReference type="AlphaFoldDB" id="A0A2A2ENH2"/>
<dbReference type="RefSeq" id="WP_095623508.1">
    <property type="nucleotide sequence ID" value="NZ_NSKB01000017.1"/>
</dbReference>
<dbReference type="PANTHER" id="PTHR43639">
    <property type="entry name" value="OXIDOREDUCTASE, SHORT-CHAIN DEHYDROGENASE/REDUCTASE FAMILY (AFU_ORTHOLOGUE AFUA_5G02870)"/>
    <property type="match status" value="1"/>
</dbReference>
<dbReference type="GO" id="GO:0016491">
    <property type="term" value="F:oxidoreductase activity"/>
    <property type="evidence" value="ECO:0007669"/>
    <property type="project" value="UniProtKB-KW"/>
</dbReference>
<dbReference type="PANTHER" id="PTHR43639:SF1">
    <property type="entry name" value="SHORT-CHAIN DEHYDROGENASE_REDUCTASE FAMILY PROTEIN"/>
    <property type="match status" value="1"/>
</dbReference>
<organism evidence="3 4">
    <name type="scientific">Halomonas salipaludis</name>
    <dbReference type="NCBI Taxonomy" id="2032625"/>
    <lineage>
        <taxon>Bacteria</taxon>
        <taxon>Pseudomonadati</taxon>
        <taxon>Pseudomonadota</taxon>
        <taxon>Gammaproteobacteria</taxon>
        <taxon>Oceanospirillales</taxon>
        <taxon>Halomonadaceae</taxon>
        <taxon>Halomonas</taxon>
    </lineage>
</organism>
<name>A0A2A2ENH2_9GAMM</name>
<keyword evidence="2" id="KW-0560">Oxidoreductase</keyword>
<dbReference type="Gene3D" id="3.40.50.720">
    <property type="entry name" value="NAD(P)-binding Rossmann-like Domain"/>
    <property type="match status" value="1"/>
</dbReference>
<dbReference type="CDD" id="cd05233">
    <property type="entry name" value="SDR_c"/>
    <property type="match status" value="1"/>
</dbReference>
<gene>
    <name evidence="3" type="ORF">CK498_24705</name>
</gene>
<dbReference type="FunFam" id="3.40.50.720:FF:000084">
    <property type="entry name" value="Short-chain dehydrogenase reductase"/>
    <property type="match status" value="1"/>
</dbReference>
<dbReference type="Pfam" id="PF13561">
    <property type="entry name" value="adh_short_C2"/>
    <property type="match status" value="1"/>
</dbReference>
<evidence type="ECO:0000256" key="2">
    <source>
        <dbReference type="ARBA" id="ARBA00023002"/>
    </source>
</evidence>
<dbReference type="PROSITE" id="PS00061">
    <property type="entry name" value="ADH_SHORT"/>
    <property type="match status" value="1"/>
</dbReference>
<dbReference type="Proteomes" id="UP000217771">
    <property type="component" value="Unassembled WGS sequence"/>
</dbReference>
<evidence type="ECO:0000313" key="3">
    <source>
        <dbReference type="EMBL" id="PAU74034.1"/>
    </source>
</evidence>
<comment type="caution">
    <text evidence="3">The sequence shown here is derived from an EMBL/GenBank/DDBJ whole genome shotgun (WGS) entry which is preliminary data.</text>
</comment>
<dbReference type="InterPro" id="IPR002347">
    <property type="entry name" value="SDR_fam"/>
</dbReference>
<dbReference type="InterPro" id="IPR020904">
    <property type="entry name" value="Sc_DH/Rdtase_CS"/>
</dbReference>
<dbReference type="SUPFAM" id="SSF51735">
    <property type="entry name" value="NAD(P)-binding Rossmann-fold domains"/>
    <property type="match status" value="1"/>
</dbReference>